<accession>A0A0C2GSY4</accession>
<keyword evidence="2" id="KW-1185">Reference proteome</keyword>
<gene>
    <name evidence="1" type="ORF">ANCDUO_05335</name>
</gene>
<evidence type="ECO:0000313" key="1">
    <source>
        <dbReference type="EMBL" id="KIH64360.1"/>
    </source>
</evidence>
<reference evidence="1 2" key="1">
    <citation type="submission" date="2013-12" db="EMBL/GenBank/DDBJ databases">
        <title>Draft genome of the parsitic nematode Ancylostoma duodenale.</title>
        <authorList>
            <person name="Mitreva M."/>
        </authorList>
    </citation>
    <scope>NUCLEOTIDE SEQUENCE [LARGE SCALE GENOMIC DNA]</scope>
    <source>
        <strain evidence="1 2">Zhejiang</strain>
    </source>
</reference>
<dbReference type="OrthoDB" id="5784482at2759"/>
<dbReference type="EMBL" id="KN728111">
    <property type="protein sequence ID" value="KIH64360.1"/>
    <property type="molecule type" value="Genomic_DNA"/>
</dbReference>
<organism evidence="1 2">
    <name type="scientific">Ancylostoma duodenale</name>
    <dbReference type="NCBI Taxonomy" id="51022"/>
    <lineage>
        <taxon>Eukaryota</taxon>
        <taxon>Metazoa</taxon>
        <taxon>Ecdysozoa</taxon>
        <taxon>Nematoda</taxon>
        <taxon>Chromadorea</taxon>
        <taxon>Rhabditida</taxon>
        <taxon>Rhabditina</taxon>
        <taxon>Rhabditomorpha</taxon>
        <taxon>Strongyloidea</taxon>
        <taxon>Ancylostomatidae</taxon>
        <taxon>Ancylostomatinae</taxon>
        <taxon>Ancylostoma</taxon>
    </lineage>
</organism>
<name>A0A0C2GSY4_9BILA</name>
<sequence length="97" mass="11426">MGLIAITLTVAVFAWITCFVYRKAKYIFERLSAFQGPVALPFIGNLNQFHFKPEEFFEQAQGLAYMLRKERERICRVWFGQYTDLLEEVVLGKREVQ</sequence>
<evidence type="ECO:0008006" key="3">
    <source>
        <dbReference type="Google" id="ProtNLM"/>
    </source>
</evidence>
<dbReference type="Proteomes" id="UP000054047">
    <property type="component" value="Unassembled WGS sequence"/>
</dbReference>
<dbReference type="AlphaFoldDB" id="A0A0C2GSY4"/>
<proteinExistence type="predicted"/>
<evidence type="ECO:0000313" key="2">
    <source>
        <dbReference type="Proteomes" id="UP000054047"/>
    </source>
</evidence>
<protein>
    <recommendedName>
        <fullName evidence="3">Unspecific monooxygenase</fullName>
    </recommendedName>
</protein>